<name>A0A0A0L6U4_CUCSA</name>
<sequence>MEDCCEKATVPPWGVAALRTLFARGRSSAVKDESDSNSFSSVLSQFFEFFWSNLVPKHSLIIRHVEERAKTHGNV</sequence>
<keyword evidence="2" id="KW-1185">Reference proteome</keyword>
<dbReference type="AlphaFoldDB" id="A0A0A0L6U4"/>
<protein>
    <submittedName>
        <fullName evidence="1">Uncharacterized protein</fullName>
    </submittedName>
</protein>
<dbReference type="EMBL" id="CM002924">
    <property type="protein sequence ID" value="KGN57453.1"/>
    <property type="molecule type" value="Genomic_DNA"/>
</dbReference>
<accession>A0A0A0L6U4</accession>
<organism evidence="1 2">
    <name type="scientific">Cucumis sativus</name>
    <name type="common">Cucumber</name>
    <dbReference type="NCBI Taxonomy" id="3659"/>
    <lineage>
        <taxon>Eukaryota</taxon>
        <taxon>Viridiplantae</taxon>
        <taxon>Streptophyta</taxon>
        <taxon>Embryophyta</taxon>
        <taxon>Tracheophyta</taxon>
        <taxon>Spermatophyta</taxon>
        <taxon>Magnoliopsida</taxon>
        <taxon>eudicotyledons</taxon>
        <taxon>Gunneridae</taxon>
        <taxon>Pentapetalae</taxon>
        <taxon>rosids</taxon>
        <taxon>fabids</taxon>
        <taxon>Cucurbitales</taxon>
        <taxon>Cucurbitaceae</taxon>
        <taxon>Benincaseae</taxon>
        <taxon>Cucumis</taxon>
    </lineage>
</organism>
<evidence type="ECO:0000313" key="1">
    <source>
        <dbReference type="EMBL" id="KGN57453.1"/>
    </source>
</evidence>
<dbReference type="Gramene" id="KGN57453">
    <property type="protein sequence ID" value="KGN57453"/>
    <property type="gene ID" value="Csa_3G187270"/>
</dbReference>
<reference evidence="1 2" key="3">
    <citation type="journal article" date="2010" name="BMC Genomics">
        <title>Transcriptome sequencing and comparative analysis of cucumber flowers with different sex types.</title>
        <authorList>
            <person name="Guo S."/>
            <person name="Zheng Y."/>
            <person name="Joung J.G."/>
            <person name="Liu S."/>
            <person name="Zhang Z."/>
            <person name="Crasta O.R."/>
            <person name="Sobral B.W."/>
            <person name="Xu Y."/>
            <person name="Huang S."/>
            <person name="Fei Z."/>
        </authorList>
    </citation>
    <scope>NUCLEOTIDE SEQUENCE [LARGE SCALE GENOMIC DNA]</scope>
    <source>
        <strain evidence="2">cv. 9930</strain>
    </source>
</reference>
<reference evidence="1 2" key="1">
    <citation type="journal article" date="2009" name="Nat. Genet.">
        <title>The genome of the cucumber, Cucumis sativus L.</title>
        <authorList>
            <person name="Huang S."/>
            <person name="Li R."/>
            <person name="Zhang Z."/>
            <person name="Li L."/>
            <person name="Gu X."/>
            <person name="Fan W."/>
            <person name="Lucas W.J."/>
            <person name="Wang X."/>
            <person name="Xie B."/>
            <person name="Ni P."/>
            <person name="Ren Y."/>
            <person name="Zhu H."/>
            <person name="Li J."/>
            <person name="Lin K."/>
            <person name="Jin W."/>
            <person name="Fei Z."/>
            <person name="Li G."/>
            <person name="Staub J."/>
            <person name="Kilian A."/>
            <person name="van der Vossen E.A."/>
            <person name="Wu Y."/>
            <person name="Guo J."/>
            <person name="He J."/>
            <person name="Jia Z."/>
            <person name="Ren Y."/>
            <person name="Tian G."/>
            <person name="Lu Y."/>
            <person name="Ruan J."/>
            <person name="Qian W."/>
            <person name="Wang M."/>
            <person name="Huang Q."/>
            <person name="Li B."/>
            <person name="Xuan Z."/>
            <person name="Cao J."/>
            <person name="Asan"/>
            <person name="Wu Z."/>
            <person name="Zhang J."/>
            <person name="Cai Q."/>
            <person name="Bai Y."/>
            <person name="Zhao B."/>
            <person name="Han Y."/>
            <person name="Li Y."/>
            <person name="Li X."/>
            <person name="Wang S."/>
            <person name="Shi Q."/>
            <person name="Liu S."/>
            <person name="Cho W.K."/>
            <person name="Kim J.Y."/>
            <person name="Xu Y."/>
            <person name="Heller-Uszynska K."/>
            <person name="Miao H."/>
            <person name="Cheng Z."/>
            <person name="Zhang S."/>
            <person name="Wu J."/>
            <person name="Yang Y."/>
            <person name="Kang H."/>
            <person name="Li M."/>
            <person name="Liang H."/>
            <person name="Ren X."/>
            <person name="Shi Z."/>
            <person name="Wen M."/>
            <person name="Jian M."/>
            <person name="Yang H."/>
            <person name="Zhang G."/>
            <person name="Yang Z."/>
            <person name="Chen R."/>
            <person name="Liu S."/>
            <person name="Li J."/>
            <person name="Ma L."/>
            <person name="Liu H."/>
            <person name="Zhou Y."/>
            <person name="Zhao J."/>
            <person name="Fang X."/>
            <person name="Li G."/>
            <person name="Fang L."/>
            <person name="Li Y."/>
            <person name="Liu D."/>
            <person name="Zheng H."/>
            <person name="Zhang Y."/>
            <person name="Qin N."/>
            <person name="Li Z."/>
            <person name="Yang G."/>
            <person name="Yang S."/>
            <person name="Bolund L."/>
            <person name="Kristiansen K."/>
            <person name="Zheng H."/>
            <person name="Li S."/>
            <person name="Zhang X."/>
            <person name="Yang H."/>
            <person name="Wang J."/>
            <person name="Sun R."/>
            <person name="Zhang B."/>
            <person name="Jiang S."/>
            <person name="Wang J."/>
            <person name="Du Y."/>
            <person name="Li S."/>
        </authorList>
    </citation>
    <scope>NUCLEOTIDE SEQUENCE [LARGE SCALE GENOMIC DNA]</scope>
    <source>
        <strain evidence="2">cv. 9930</strain>
    </source>
</reference>
<gene>
    <name evidence="1" type="ORF">Csa_3G187270</name>
</gene>
<reference evidence="1 2" key="2">
    <citation type="journal article" date="2009" name="PLoS ONE">
        <title>An integrated genetic and cytogenetic map of the cucumber genome.</title>
        <authorList>
            <person name="Ren Y."/>
            <person name="Zhang Z."/>
            <person name="Liu J."/>
            <person name="Staub J.E."/>
            <person name="Han Y."/>
            <person name="Cheng Z."/>
            <person name="Li X."/>
            <person name="Lu J."/>
            <person name="Miao H."/>
            <person name="Kang H."/>
            <person name="Xie B."/>
            <person name="Gu X."/>
            <person name="Wang X."/>
            <person name="Du Y."/>
            <person name="Jin W."/>
            <person name="Huang S."/>
        </authorList>
    </citation>
    <scope>NUCLEOTIDE SEQUENCE [LARGE SCALE GENOMIC DNA]</scope>
    <source>
        <strain evidence="2">cv. 9930</strain>
    </source>
</reference>
<proteinExistence type="predicted"/>
<evidence type="ECO:0000313" key="2">
    <source>
        <dbReference type="Proteomes" id="UP000029981"/>
    </source>
</evidence>
<dbReference type="Proteomes" id="UP000029981">
    <property type="component" value="Chromosome 3"/>
</dbReference>
<reference evidence="1 2" key="4">
    <citation type="journal article" date="2011" name="BMC Genomics">
        <title>RNA-Seq improves annotation of protein-coding genes in the cucumber genome.</title>
        <authorList>
            <person name="Li Z."/>
            <person name="Zhang Z."/>
            <person name="Yan P."/>
            <person name="Huang S."/>
            <person name="Fei Z."/>
            <person name="Lin K."/>
        </authorList>
    </citation>
    <scope>NUCLEOTIDE SEQUENCE [LARGE SCALE GENOMIC DNA]</scope>
    <source>
        <strain evidence="2">cv. 9930</strain>
    </source>
</reference>